<evidence type="ECO:0000313" key="1">
    <source>
        <dbReference type="EMBL" id="PSN67209.1"/>
    </source>
</evidence>
<sequence length="438" mass="50221">MDRIPLEIISKIADNLLEPALQDNPHNPQHLLSGLPRGQTINWINYSSNSRRDICNLRLSSRMCYNASFKGFGDVIGDRRFRIAKVDLEDLHAIAEACSLRPYLRTITFGNLRIKERHHDGNLRRTLDQAGGWEREDLLRILESFHLNSKWSSQTNTKIHTEFLTTILRKLTSLRIIRIVDDDYLQFSAGFASRPRHYYRHTMYDSAMGSLEALNPLFHAFSRAGSRIHHLWIGDAETGCGYLQIPLEINPFCHLRTLRLNLNPSQLEPGTAKNTPWLKFLASLPNLTNLMLHLRLDTWYELNELLEASRMFLEAVSAHSSLEKITLKGHWNLTQDDLVKLVRSCSPRLVDLVIWQSCLQGGSWIDTVGLISQLYLPRMQSLQVVNPLEYHAHNSGVGIPMSALNATFQEAELRNLADRVSYMIGIYTFEGIYIFNSD</sequence>
<dbReference type="OrthoDB" id="3775192at2759"/>
<reference evidence="1 2" key="1">
    <citation type="journal article" date="2018" name="Front. Microbiol.">
        <title>Genome-Wide Analysis of Corynespora cassiicola Leaf Fall Disease Putative Effectors.</title>
        <authorList>
            <person name="Lopez D."/>
            <person name="Ribeiro S."/>
            <person name="Label P."/>
            <person name="Fumanal B."/>
            <person name="Venisse J.S."/>
            <person name="Kohler A."/>
            <person name="de Oliveira R.R."/>
            <person name="Labutti K."/>
            <person name="Lipzen A."/>
            <person name="Lail K."/>
            <person name="Bauer D."/>
            <person name="Ohm R.A."/>
            <person name="Barry K.W."/>
            <person name="Spatafora J."/>
            <person name="Grigoriev I.V."/>
            <person name="Martin F.M."/>
            <person name="Pujade-Renaud V."/>
        </authorList>
    </citation>
    <scope>NUCLEOTIDE SEQUENCE [LARGE SCALE GENOMIC DNA]</scope>
    <source>
        <strain evidence="1 2">Philippines</strain>
    </source>
</reference>
<dbReference type="Proteomes" id="UP000240883">
    <property type="component" value="Unassembled WGS sequence"/>
</dbReference>
<dbReference type="EMBL" id="KZ678135">
    <property type="protein sequence ID" value="PSN67209.1"/>
    <property type="molecule type" value="Genomic_DNA"/>
</dbReference>
<dbReference type="AlphaFoldDB" id="A0A2T2NPA4"/>
<proteinExistence type="predicted"/>
<protein>
    <submittedName>
        <fullName evidence="1">Uncharacterized protein</fullName>
    </submittedName>
</protein>
<organism evidence="1 2">
    <name type="scientific">Corynespora cassiicola Philippines</name>
    <dbReference type="NCBI Taxonomy" id="1448308"/>
    <lineage>
        <taxon>Eukaryota</taxon>
        <taxon>Fungi</taxon>
        <taxon>Dikarya</taxon>
        <taxon>Ascomycota</taxon>
        <taxon>Pezizomycotina</taxon>
        <taxon>Dothideomycetes</taxon>
        <taxon>Pleosporomycetidae</taxon>
        <taxon>Pleosporales</taxon>
        <taxon>Corynesporascaceae</taxon>
        <taxon>Corynespora</taxon>
    </lineage>
</organism>
<accession>A0A2T2NPA4</accession>
<keyword evidence="2" id="KW-1185">Reference proteome</keyword>
<evidence type="ECO:0000313" key="2">
    <source>
        <dbReference type="Proteomes" id="UP000240883"/>
    </source>
</evidence>
<name>A0A2T2NPA4_CORCC</name>
<gene>
    <name evidence="1" type="ORF">BS50DRAFT_634615</name>
</gene>